<dbReference type="EMBL" id="MCFA01000072">
    <property type="protein sequence ID" value="ORY10462.1"/>
    <property type="molecule type" value="Genomic_DNA"/>
</dbReference>
<evidence type="ECO:0000256" key="7">
    <source>
        <dbReference type="ARBA" id="ARBA00023098"/>
    </source>
</evidence>
<dbReference type="InterPro" id="IPR029058">
    <property type="entry name" value="AB_hydrolase_fold"/>
</dbReference>
<evidence type="ECO:0000256" key="16">
    <source>
        <dbReference type="SAM" id="MobiDB-lite"/>
    </source>
</evidence>
<dbReference type="InterPro" id="IPR007867">
    <property type="entry name" value="GMC_OxRtase_C"/>
</dbReference>
<dbReference type="SUPFAM" id="SSF51905">
    <property type="entry name" value="FAD/NAD(P)-binding domain"/>
    <property type="match status" value="1"/>
</dbReference>
<reference evidence="19 20" key="1">
    <citation type="submission" date="2016-07" db="EMBL/GenBank/DDBJ databases">
        <title>Pervasive Adenine N6-methylation of Active Genes in Fungi.</title>
        <authorList>
            <consortium name="DOE Joint Genome Institute"/>
            <person name="Mondo S.J."/>
            <person name="Dannebaum R.O."/>
            <person name="Kuo R.C."/>
            <person name="Labutti K."/>
            <person name="Haridas S."/>
            <person name="Kuo A."/>
            <person name="Salamov A."/>
            <person name="Ahrendt S.R."/>
            <person name="Lipzen A."/>
            <person name="Sullivan W."/>
            <person name="Andreopoulos W.B."/>
            <person name="Clum A."/>
            <person name="Lindquist E."/>
            <person name="Daum C."/>
            <person name="Ramamoorthy G.K."/>
            <person name="Gryganskyi A."/>
            <person name="Culley D."/>
            <person name="Magnuson J.K."/>
            <person name="James T.Y."/>
            <person name="O'Malley M.A."/>
            <person name="Stajich J.E."/>
            <person name="Spatafora J.W."/>
            <person name="Visel A."/>
            <person name="Grigoriev I.V."/>
        </authorList>
    </citation>
    <scope>NUCLEOTIDE SEQUENCE [LARGE SCALE GENOMIC DNA]</scope>
    <source>
        <strain evidence="19 20">CBS 115471</strain>
    </source>
</reference>
<gene>
    <name evidence="19" type="ORF">BCR34DRAFT_348379</name>
</gene>
<evidence type="ECO:0000256" key="11">
    <source>
        <dbReference type="ARBA" id="ARBA00038856"/>
    </source>
</evidence>
<keyword evidence="6" id="KW-0560">Oxidoreductase</keyword>
<evidence type="ECO:0000256" key="8">
    <source>
        <dbReference type="ARBA" id="ARBA00023166"/>
    </source>
</evidence>
<evidence type="ECO:0000256" key="14">
    <source>
        <dbReference type="ARBA" id="ARBA00049744"/>
    </source>
</evidence>
<keyword evidence="3" id="KW-0153">Cholesterol metabolism</keyword>
<dbReference type="GO" id="GO:0016995">
    <property type="term" value="F:cholesterol oxidase activity"/>
    <property type="evidence" value="ECO:0007669"/>
    <property type="project" value="UniProtKB-EC"/>
</dbReference>
<evidence type="ECO:0000256" key="13">
    <source>
        <dbReference type="ARBA" id="ARBA00049723"/>
    </source>
</evidence>
<dbReference type="Pfam" id="PF05199">
    <property type="entry name" value="GMC_oxred_C"/>
    <property type="match status" value="1"/>
</dbReference>
<dbReference type="Gene3D" id="3.50.50.60">
    <property type="entry name" value="FAD/NAD(P)-binding domain"/>
    <property type="match status" value="3"/>
</dbReference>
<comment type="caution">
    <text evidence="19">The sequence shown here is derived from an EMBL/GenBank/DDBJ whole genome shotgun (WGS) entry which is preliminary data.</text>
</comment>
<dbReference type="PANTHER" id="PTHR47470">
    <property type="entry name" value="CHOLESTEROL OXIDASE"/>
    <property type="match status" value="1"/>
</dbReference>
<keyword evidence="9" id="KW-0753">Steroid metabolism</keyword>
<dbReference type="Pfam" id="PF00732">
    <property type="entry name" value="GMC_oxred_N"/>
    <property type="match status" value="1"/>
</dbReference>
<dbReference type="InterPro" id="IPR036188">
    <property type="entry name" value="FAD/NAD-bd_sf"/>
</dbReference>
<dbReference type="InterPro" id="IPR000172">
    <property type="entry name" value="GMC_OxRdtase_N"/>
</dbReference>
<evidence type="ECO:0000256" key="5">
    <source>
        <dbReference type="ARBA" id="ARBA00022827"/>
    </source>
</evidence>
<sequence>MAALFTVSATVLIFCALWWLSGDAGLAWLNRRSGRLRGEGLPLASSQASASRTVVPDSDGDSKRPYSGLTTSNDQTTKTPRISRPVPLMRSEYDVVVVGSGYGGGVAASRMARTGKSVAVLELGLEKWRPLAGEYPSSLKDVAPEYQVTGTIGKQRTLGKPTGMYHTIKGDGQDVFLGHGLGGTSLINANVYLRADHRTLELEEWPEEIRKDPTSMDQYYARAEAMLQPMSYPDHYPSLKKLEVFEQQATALGQEHNFYRVPQTTFFRDDVNNAGVGLKASTCTGQDTTGINDGSKNSVLMNYLPDAWNRGAEIFCECEVRHIRKDPNGNGYLLYYAWHGDGREYSKDTFYDQLMWIRAKELCFLGAGALGTTEILLRSKARGLTMSPLVGQKISGNGDLLCFAYNTNETINGVGNEKPSVAGPCGPTITSIIDNRGSEAVPNIRNGYVIEEGAVPEALAPMIQTMIEVQPNQVYPKHYSRIKCLLNRIKTMVMGPYSKGCSTNRTQSYLVMSHDTNEGVLTLEDEQPRLQFLGDGEDKRTERLLGILRKATEAIGGVFVISPRITAHPLGGAIMSSDGTGAQGVVNASGQLFKGDGEDVYSGIVCVDGSVVPTSLCVNPFATITALAERSCDILLRENEWPVDETPNGKLDLFSKPAKAIPMSNYMEEMAHALSNGFEADGVRFFEVMEGHVHIGTDITDFIAAEKAANGAASAARLSISVDVPSVENLTGRASHMAFVTGTFSCGTLSQDPLLITKGRVHFFTADDEVSDGTNFIYTLSLLSTDGETYNLQGVKKLDSNMAFSGLRTWKATTTLYTILTRTDGTPVGRGILRISGRDFINELLTFGPGSSNTGWQKLLAPLYFLSFFARHTLNYVLSPLRPLEYPDTSKTGYLPKPLPTKSLVTASDGVQTVVNFWKPKPGTPHHSMALVFIPGASVDDQIFSLPTIPTNAVDYFTALGYRVYIPVLRFGRGGPAEDGWTSYDARLDVRAAVEYIREKEDGRRFYVVCHCLGSISTSMALLTGEIKQEWIQGMTCTQVFCNLRYSRDNATKARSPVLMKAYRALAGPWFPCTSSPTSPLVQYLLDQILRFYPIGPSRELCNSSVCHRCDLIFGRCWTHANLNHATHLHLGSFFSGIHMNFVEHLTHMGAVPPHHVRSNAPESVDLVAQKGNLERLRGLRICFLSGGSNVVWDPASTRESFEMCKERFPEGRFERVVVEGYGHLDTWMGKRSFKDVYPRVRAHVERCEGWNGVGVVEKEDGVRAEVGAGGDAKVEMERVGWLGGVKGALGMRR</sequence>
<evidence type="ECO:0000256" key="3">
    <source>
        <dbReference type="ARBA" id="ARBA00022548"/>
    </source>
</evidence>
<dbReference type="PANTHER" id="PTHR47470:SF1">
    <property type="entry name" value="FAD-DEPENDENT OXIDOREDUCTASE 2 FAD BINDING DOMAIN-CONTAINING PROTEIN"/>
    <property type="match status" value="1"/>
</dbReference>
<comment type="similarity">
    <text evidence="2">Belongs to the GMC oxidoreductase family.</text>
</comment>
<dbReference type="EC" id="5.3.3.1" evidence="11"/>
<dbReference type="GO" id="GO:0050660">
    <property type="term" value="F:flavin adenine dinucleotide binding"/>
    <property type="evidence" value="ECO:0007669"/>
    <property type="project" value="InterPro"/>
</dbReference>
<comment type="pathway">
    <text evidence="12">Steroid metabolism; cholesterol degradation.</text>
</comment>
<organism evidence="19 20">
    <name type="scientific">Clohesyomyces aquaticus</name>
    <dbReference type="NCBI Taxonomy" id="1231657"/>
    <lineage>
        <taxon>Eukaryota</taxon>
        <taxon>Fungi</taxon>
        <taxon>Dikarya</taxon>
        <taxon>Ascomycota</taxon>
        <taxon>Pezizomycotina</taxon>
        <taxon>Dothideomycetes</taxon>
        <taxon>Pleosporomycetidae</taxon>
        <taxon>Pleosporales</taxon>
        <taxon>Lindgomycetaceae</taxon>
        <taxon>Clohesyomyces</taxon>
    </lineage>
</organism>
<name>A0A1Y1ZJP0_9PLEO</name>
<evidence type="ECO:0000256" key="12">
    <source>
        <dbReference type="ARBA" id="ARBA00049645"/>
    </source>
</evidence>
<keyword evidence="7" id="KW-0443">Lipid metabolism</keyword>
<dbReference type="GO" id="GO:0004769">
    <property type="term" value="F:steroid Delta-isomerase activity"/>
    <property type="evidence" value="ECO:0007669"/>
    <property type="project" value="UniProtKB-EC"/>
</dbReference>
<dbReference type="InterPro" id="IPR052542">
    <property type="entry name" value="Cholesterol_Oxidase"/>
</dbReference>
<evidence type="ECO:0000313" key="20">
    <source>
        <dbReference type="Proteomes" id="UP000193144"/>
    </source>
</evidence>
<keyword evidence="20" id="KW-1185">Reference proteome</keyword>
<keyword evidence="5" id="KW-0274">FAD</keyword>
<evidence type="ECO:0000256" key="4">
    <source>
        <dbReference type="ARBA" id="ARBA00022630"/>
    </source>
</evidence>
<comment type="cofactor">
    <cofactor evidence="1">
        <name>FAD</name>
        <dbReference type="ChEBI" id="CHEBI:57692"/>
    </cofactor>
</comment>
<evidence type="ECO:0000313" key="19">
    <source>
        <dbReference type="EMBL" id="ORY10462.1"/>
    </source>
</evidence>
<keyword evidence="4" id="KW-0285">Flavoprotein</keyword>
<feature type="compositionally biased region" description="Polar residues" evidence="16">
    <location>
        <begin position="68"/>
        <end position="80"/>
    </location>
</feature>
<feature type="region of interest" description="Disordered" evidence="16">
    <location>
        <begin position="47"/>
        <end position="83"/>
    </location>
</feature>
<dbReference type="SUPFAM" id="SSF53474">
    <property type="entry name" value="alpha/beta-Hydrolases"/>
    <property type="match status" value="1"/>
</dbReference>
<evidence type="ECO:0000256" key="6">
    <source>
        <dbReference type="ARBA" id="ARBA00023002"/>
    </source>
</evidence>
<feature type="domain" description="Glucose-methanol-choline oxidoreductase C-terminal" evidence="18">
    <location>
        <begin position="566"/>
        <end position="628"/>
    </location>
</feature>
<dbReference type="GO" id="GO:0008203">
    <property type="term" value="P:cholesterol metabolic process"/>
    <property type="evidence" value="ECO:0007669"/>
    <property type="project" value="UniProtKB-KW"/>
</dbReference>
<dbReference type="Proteomes" id="UP000193144">
    <property type="component" value="Unassembled WGS sequence"/>
</dbReference>
<keyword evidence="10" id="KW-0413">Isomerase</keyword>
<evidence type="ECO:0000256" key="9">
    <source>
        <dbReference type="ARBA" id="ARBA00023221"/>
    </source>
</evidence>
<evidence type="ECO:0000256" key="10">
    <source>
        <dbReference type="ARBA" id="ARBA00023235"/>
    </source>
</evidence>
<evidence type="ECO:0000259" key="18">
    <source>
        <dbReference type="Pfam" id="PF05199"/>
    </source>
</evidence>
<dbReference type="EC" id="1.1.3.6" evidence="13"/>
<proteinExistence type="inferred from homology"/>
<evidence type="ECO:0000256" key="2">
    <source>
        <dbReference type="ARBA" id="ARBA00010790"/>
    </source>
</evidence>
<evidence type="ECO:0000256" key="15">
    <source>
        <dbReference type="ARBA" id="ARBA00049778"/>
    </source>
</evidence>
<accession>A0A1Y1ZJP0</accession>
<protein>
    <recommendedName>
        <fullName evidence="14">Cholesterol oxidase</fullName>
        <ecNumber evidence="13">1.1.3.6</ecNumber>
        <ecNumber evidence="11">5.3.3.1</ecNumber>
    </recommendedName>
    <alternativeName>
        <fullName evidence="15">Cholesterol isomerase</fullName>
    </alternativeName>
</protein>
<evidence type="ECO:0000256" key="1">
    <source>
        <dbReference type="ARBA" id="ARBA00001974"/>
    </source>
</evidence>
<feature type="domain" description="Glucose-methanol-choline oxidoreductase N-terminal" evidence="17">
    <location>
        <begin position="138"/>
        <end position="379"/>
    </location>
</feature>
<evidence type="ECO:0000259" key="17">
    <source>
        <dbReference type="Pfam" id="PF00732"/>
    </source>
</evidence>
<dbReference type="Gene3D" id="3.40.50.1820">
    <property type="entry name" value="alpha/beta hydrolase"/>
    <property type="match status" value="1"/>
</dbReference>
<keyword evidence="8" id="KW-1207">Sterol metabolism</keyword>
<dbReference type="OrthoDB" id="9974421at2759"/>